<keyword evidence="3" id="KW-1185">Reference proteome</keyword>
<organism evidence="2 3">
    <name type="scientific">Amycolatopsis camponoti</name>
    <dbReference type="NCBI Taxonomy" id="2606593"/>
    <lineage>
        <taxon>Bacteria</taxon>
        <taxon>Bacillati</taxon>
        <taxon>Actinomycetota</taxon>
        <taxon>Actinomycetes</taxon>
        <taxon>Pseudonocardiales</taxon>
        <taxon>Pseudonocardiaceae</taxon>
        <taxon>Amycolatopsis</taxon>
    </lineage>
</organism>
<dbReference type="InterPro" id="IPR002925">
    <property type="entry name" value="Dienelactn_hydro"/>
</dbReference>
<dbReference type="EMBL" id="CABVGP010000001">
    <property type="protein sequence ID" value="VVJ16451.1"/>
    <property type="molecule type" value="Genomic_DNA"/>
</dbReference>
<dbReference type="GO" id="GO:0016787">
    <property type="term" value="F:hydrolase activity"/>
    <property type="evidence" value="ECO:0007669"/>
    <property type="project" value="UniProtKB-KW"/>
</dbReference>
<dbReference type="Gene3D" id="3.40.50.1820">
    <property type="entry name" value="alpha/beta hydrolase"/>
    <property type="match status" value="1"/>
</dbReference>
<dbReference type="PANTHER" id="PTHR46623">
    <property type="entry name" value="CARBOXYMETHYLENEBUTENOLIDASE-RELATED"/>
    <property type="match status" value="1"/>
</dbReference>
<protein>
    <submittedName>
        <fullName evidence="2">Dienelactone hydrolase family protein</fullName>
    </submittedName>
</protein>
<keyword evidence="2" id="KW-0378">Hydrolase</keyword>
<dbReference type="InterPro" id="IPR051049">
    <property type="entry name" value="Dienelactone_hydrolase-like"/>
</dbReference>
<proteinExistence type="predicted"/>
<dbReference type="AlphaFoldDB" id="A0A6I8LH87"/>
<sequence length="235" mass="24081">MWTSTSGRGIAVDGVLTDLPTWLPPSGRGPGLVLVQEIFGLDDYLRSVAAELAAEGYVVAVPELFHRTAPGWSSSHDEAGVAASMKVASAFDPALGLSDVLATVAHLRAQPAVSGGVGVLGFCLGGSLAFAAAAAGDPDVAVSFYGSTVAGQIADLAKITCPIQFHFGGQDPYIPRADVAVVEAAVAAHPGAEIHVQEDAGHAFHNNVAPMFHHPAAAARAWALTTAFLRRTLPA</sequence>
<gene>
    <name evidence="2" type="ORF">AA23TX_01472</name>
</gene>
<dbReference type="Proteomes" id="UP000399805">
    <property type="component" value="Unassembled WGS sequence"/>
</dbReference>
<evidence type="ECO:0000313" key="3">
    <source>
        <dbReference type="Proteomes" id="UP000399805"/>
    </source>
</evidence>
<reference evidence="2 3" key="1">
    <citation type="submission" date="2019-09" db="EMBL/GenBank/DDBJ databases">
        <authorList>
            <person name="Leyn A S."/>
        </authorList>
    </citation>
    <scope>NUCLEOTIDE SEQUENCE [LARGE SCALE GENOMIC DNA]</scope>
    <source>
        <strain evidence="2">AA231_1</strain>
    </source>
</reference>
<feature type="domain" description="Dienelactone hydrolase" evidence="1">
    <location>
        <begin position="24"/>
        <end position="232"/>
    </location>
</feature>
<dbReference type="Pfam" id="PF01738">
    <property type="entry name" value="DLH"/>
    <property type="match status" value="1"/>
</dbReference>
<dbReference type="SUPFAM" id="SSF53474">
    <property type="entry name" value="alpha/beta-Hydrolases"/>
    <property type="match status" value="1"/>
</dbReference>
<dbReference type="InterPro" id="IPR029058">
    <property type="entry name" value="AB_hydrolase_fold"/>
</dbReference>
<dbReference type="PANTHER" id="PTHR46623:SF6">
    <property type="entry name" value="ALPHA_BETA-HYDROLASES SUPERFAMILY PROTEIN"/>
    <property type="match status" value="1"/>
</dbReference>
<accession>A0A6I8LH87</accession>
<evidence type="ECO:0000313" key="2">
    <source>
        <dbReference type="EMBL" id="VVJ16451.1"/>
    </source>
</evidence>
<evidence type="ECO:0000259" key="1">
    <source>
        <dbReference type="Pfam" id="PF01738"/>
    </source>
</evidence>
<name>A0A6I8LH87_9PSEU</name>